<dbReference type="GO" id="GO:0008379">
    <property type="term" value="F:thioredoxin peroxidase activity"/>
    <property type="evidence" value="ECO:0007669"/>
    <property type="project" value="TreeGrafter"/>
</dbReference>
<dbReference type="SUPFAM" id="SSF52833">
    <property type="entry name" value="Thioredoxin-like"/>
    <property type="match status" value="1"/>
</dbReference>
<evidence type="ECO:0000256" key="3">
    <source>
        <dbReference type="ARBA" id="ARBA00013017"/>
    </source>
</evidence>
<dbReference type="PANTHER" id="PTHR42801">
    <property type="entry name" value="THIOREDOXIN-DEPENDENT PEROXIDE REDUCTASE"/>
    <property type="match status" value="1"/>
</dbReference>
<evidence type="ECO:0000256" key="8">
    <source>
        <dbReference type="ARBA" id="ARBA00023284"/>
    </source>
</evidence>
<name>A0A0A1ZI53_PROMR</name>
<evidence type="ECO:0000313" key="16">
    <source>
        <dbReference type="EMBL" id="KGF87894.1"/>
    </source>
</evidence>
<dbReference type="InterPro" id="IPR022272">
    <property type="entry name" value="Lipocalin_CS"/>
</dbReference>
<evidence type="ECO:0000256" key="13">
    <source>
        <dbReference type="PIRSR" id="PIRSR000239-1"/>
    </source>
</evidence>
<gene>
    <name evidence="16" type="ORF">EU91_0929</name>
</gene>
<comment type="caution">
    <text evidence="16">The sequence shown here is derived from an EMBL/GenBank/DDBJ whole genome shotgun (WGS) entry which is preliminary data.</text>
</comment>
<dbReference type="EC" id="1.11.1.24" evidence="3"/>
<evidence type="ECO:0000256" key="2">
    <source>
        <dbReference type="ARBA" id="ARBA00011245"/>
    </source>
</evidence>
<organism evidence="16 17">
    <name type="scientific">Prochlorococcus marinus str. GP2</name>
    <dbReference type="NCBI Taxonomy" id="59925"/>
    <lineage>
        <taxon>Bacteria</taxon>
        <taxon>Bacillati</taxon>
        <taxon>Cyanobacteriota</taxon>
        <taxon>Cyanophyceae</taxon>
        <taxon>Synechococcales</taxon>
        <taxon>Prochlorococcaceae</taxon>
        <taxon>Prochlorococcus</taxon>
    </lineage>
</organism>
<dbReference type="RefSeq" id="WP_032524427.1">
    <property type="nucleotide sequence ID" value="NZ_CP138934.1"/>
</dbReference>
<dbReference type="AlphaFoldDB" id="A0A0A1ZI53"/>
<dbReference type="PROSITE" id="PS00213">
    <property type="entry name" value="LIPOCALIN"/>
    <property type="match status" value="1"/>
</dbReference>
<dbReference type="PIRSF" id="PIRSF000239">
    <property type="entry name" value="AHPC"/>
    <property type="match status" value="1"/>
</dbReference>
<evidence type="ECO:0000256" key="11">
    <source>
        <dbReference type="ARBA" id="ARBA00041373"/>
    </source>
</evidence>
<dbReference type="GO" id="GO:0034599">
    <property type="term" value="P:cellular response to oxidative stress"/>
    <property type="evidence" value="ECO:0007669"/>
    <property type="project" value="TreeGrafter"/>
</dbReference>
<evidence type="ECO:0000256" key="7">
    <source>
        <dbReference type="ARBA" id="ARBA00023157"/>
    </source>
</evidence>
<comment type="catalytic activity">
    <reaction evidence="12">
        <text>a hydroperoxide + [thioredoxin]-dithiol = an alcohol + [thioredoxin]-disulfide + H2O</text>
        <dbReference type="Rhea" id="RHEA:62620"/>
        <dbReference type="Rhea" id="RHEA-COMP:10698"/>
        <dbReference type="Rhea" id="RHEA-COMP:10700"/>
        <dbReference type="ChEBI" id="CHEBI:15377"/>
        <dbReference type="ChEBI" id="CHEBI:29950"/>
        <dbReference type="ChEBI" id="CHEBI:30879"/>
        <dbReference type="ChEBI" id="CHEBI:35924"/>
        <dbReference type="ChEBI" id="CHEBI:50058"/>
        <dbReference type="EC" id="1.11.1.24"/>
    </reaction>
</comment>
<evidence type="ECO:0000259" key="15">
    <source>
        <dbReference type="PROSITE" id="PS51352"/>
    </source>
</evidence>
<evidence type="ECO:0000256" key="6">
    <source>
        <dbReference type="ARBA" id="ARBA00023002"/>
    </source>
</evidence>
<evidence type="ECO:0000256" key="5">
    <source>
        <dbReference type="ARBA" id="ARBA00022862"/>
    </source>
</evidence>
<proteinExistence type="inferred from homology"/>
<dbReference type="InterPro" id="IPR024706">
    <property type="entry name" value="Peroxiredoxin_AhpC-typ"/>
</dbReference>
<dbReference type="STRING" id="59925.EU91_0929"/>
<dbReference type="GO" id="GO:0045454">
    <property type="term" value="P:cell redox homeostasis"/>
    <property type="evidence" value="ECO:0007669"/>
    <property type="project" value="TreeGrafter"/>
</dbReference>
<keyword evidence="8" id="KW-0676">Redox-active center</keyword>
<comment type="subunit">
    <text evidence="2">Monomer.</text>
</comment>
<keyword evidence="14" id="KW-0732">Signal</keyword>
<feature type="domain" description="Thioredoxin" evidence="15">
    <location>
        <begin position="28"/>
        <end position="177"/>
    </location>
</feature>
<keyword evidence="4" id="KW-0575">Peroxidase</keyword>
<evidence type="ECO:0000313" key="17">
    <source>
        <dbReference type="Proteomes" id="UP000030598"/>
    </source>
</evidence>
<evidence type="ECO:0000256" key="4">
    <source>
        <dbReference type="ARBA" id="ARBA00022559"/>
    </source>
</evidence>
<comment type="similarity">
    <text evidence="10">Belongs to the peroxiredoxin family. BCP/PrxQ subfamily.</text>
</comment>
<evidence type="ECO:0000256" key="12">
    <source>
        <dbReference type="ARBA" id="ARBA00049091"/>
    </source>
</evidence>
<keyword evidence="5" id="KW-0049">Antioxidant</keyword>
<dbReference type="Pfam" id="PF00578">
    <property type="entry name" value="AhpC-TSA"/>
    <property type="match status" value="1"/>
</dbReference>
<dbReference type="eggNOG" id="COG1225">
    <property type="taxonomic scope" value="Bacteria"/>
</dbReference>
<dbReference type="OrthoDB" id="9801080at2"/>
<dbReference type="Proteomes" id="UP000030598">
    <property type="component" value="Unassembled WGS sequence"/>
</dbReference>
<dbReference type="InterPro" id="IPR050924">
    <property type="entry name" value="Peroxiredoxin_BCP/PrxQ"/>
</dbReference>
<evidence type="ECO:0000256" key="10">
    <source>
        <dbReference type="ARBA" id="ARBA00038489"/>
    </source>
</evidence>
<dbReference type="PROSITE" id="PS51352">
    <property type="entry name" value="THIOREDOXIN_2"/>
    <property type="match status" value="1"/>
</dbReference>
<dbReference type="InterPro" id="IPR013766">
    <property type="entry name" value="Thioredoxin_domain"/>
</dbReference>
<feature type="signal peptide" evidence="14">
    <location>
        <begin position="1"/>
        <end position="23"/>
    </location>
</feature>
<dbReference type="PANTHER" id="PTHR42801:SF4">
    <property type="entry name" value="AHPC_TSA FAMILY PROTEIN"/>
    <property type="match status" value="1"/>
</dbReference>
<protein>
    <recommendedName>
        <fullName evidence="3">thioredoxin-dependent peroxiredoxin</fullName>
        <ecNumber evidence="3">1.11.1.24</ecNumber>
    </recommendedName>
    <alternativeName>
        <fullName evidence="11">Bacterioferritin comigratory protein</fullName>
    </alternativeName>
    <alternativeName>
        <fullName evidence="9">Thioredoxin peroxidase</fullName>
    </alternativeName>
</protein>
<dbReference type="Gene3D" id="3.40.30.10">
    <property type="entry name" value="Glutaredoxin"/>
    <property type="match status" value="1"/>
</dbReference>
<keyword evidence="7" id="KW-1015">Disulfide bond</keyword>
<dbReference type="GO" id="GO:0005737">
    <property type="term" value="C:cytoplasm"/>
    <property type="evidence" value="ECO:0007669"/>
    <property type="project" value="TreeGrafter"/>
</dbReference>
<keyword evidence="6" id="KW-0560">Oxidoreductase</keyword>
<dbReference type="CDD" id="cd03017">
    <property type="entry name" value="PRX_BCP"/>
    <property type="match status" value="1"/>
</dbReference>
<sequence>MRNLVASIFLPFILLFNCNSALSFDFAPEVGDMAPNFQLEGFNKNIKTKTSWELSDFQGKWLVIYFYPKDFTAGCTLEAKGFSELKKDFSKNNAEIIGISADNQDSHESFCSEKSINYTLLSDPDGIISDKYGSWIPPFSDRNTFLISPDGKISYRWISVLPINHAKEVLNVLKKKI</sequence>
<reference evidence="17" key="1">
    <citation type="journal article" date="2014" name="Sci. Data">
        <title>Genomes of diverse isolates of the marine cyanobacterium Prochlorococcus.</title>
        <authorList>
            <person name="Biller S."/>
            <person name="Berube P."/>
            <person name="Thompson J."/>
            <person name="Kelly L."/>
            <person name="Roggensack S."/>
            <person name="Awad L."/>
            <person name="Roache-Johnson K."/>
            <person name="Ding H."/>
            <person name="Giovannoni S.J."/>
            <person name="Moore L.R."/>
            <person name="Chisholm S.W."/>
        </authorList>
    </citation>
    <scope>NUCLEOTIDE SEQUENCE [LARGE SCALE GENOMIC DNA]</scope>
    <source>
        <strain evidence="17">GP2</strain>
    </source>
</reference>
<comment type="function">
    <text evidence="1">Thiol-specific peroxidase that catalyzes the reduction of hydrogen peroxide and organic hydroperoxides to water and alcohols, respectively. Plays a role in cell protection against oxidative stress by detoxifying peroxides and as sensor of hydrogen peroxide-mediated signaling events.</text>
</comment>
<evidence type="ECO:0000256" key="9">
    <source>
        <dbReference type="ARBA" id="ARBA00032824"/>
    </source>
</evidence>
<evidence type="ECO:0000256" key="1">
    <source>
        <dbReference type="ARBA" id="ARBA00003330"/>
    </source>
</evidence>
<dbReference type="InterPro" id="IPR036249">
    <property type="entry name" value="Thioredoxin-like_sf"/>
</dbReference>
<dbReference type="InterPro" id="IPR000866">
    <property type="entry name" value="AhpC/TSA"/>
</dbReference>
<accession>A0A0A1ZI53</accession>
<feature type="active site" description="Cysteine sulfenic acid (-SOH) intermediate; for peroxidase activity" evidence="13">
    <location>
        <position position="75"/>
    </location>
</feature>
<dbReference type="EMBL" id="JNAH01000004">
    <property type="protein sequence ID" value="KGF87894.1"/>
    <property type="molecule type" value="Genomic_DNA"/>
</dbReference>
<evidence type="ECO:0000256" key="14">
    <source>
        <dbReference type="SAM" id="SignalP"/>
    </source>
</evidence>
<feature type="chain" id="PRO_5001985611" description="thioredoxin-dependent peroxiredoxin" evidence="14">
    <location>
        <begin position="24"/>
        <end position="177"/>
    </location>
</feature>